<evidence type="ECO:0000313" key="4">
    <source>
        <dbReference type="Proteomes" id="UP000564836"/>
    </source>
</evidence>
<dbReference type="EMBL" id="CP088280">
    <property type="protein sequence ID" value="UGX98543.1"/>
    <property type="molecule type" value="Genomic_DNA"/>
</dbReference>
<reference evidence="2" key="2">
    <citation type="submission" date="2020-06" db="EMBL/GenBank/DDBJ databases">
        <title>Whole Genome Sequence of Bradyrhizobium sp. Strain 323S2.</title>
        <authorList>
            <person name="Bromfield E.S.P."/>
        </authorList>
    </citation>
    <scope>NUCLEOTIDE SEQUENCE [LARGE SCALE GENOMIC DNA]</scope>
    <source>
        <strain evidence="2">323S2</strain>
    </source>
</reference>
<proteinExistence type="predicted"/>
<gene>
    <name evidence="3" type="ORF">G6321_00026850</name>
    <name evidence="2" type="ORF">G6321_41385</name>
</gene>
<organism evidence="2">
    <name type="scientific">Bradyrhizobium barranii subsp. barranii</name>
    <dbReference type="NCBI Taxonomy" id="2823807"/>
    <lineage>
        <taxon>Bacteria</taxon>
        <taxon>Pseudomonadati</taxon>
        <taxon>Pseudomonadota</taxon>
        <taxon>Alphaproteobacteria</taxon>
        <taxon>Hyphomicrobiales</taxon>
        <taxon>Nitrobacteraceae</taxon>
        <taxon>Bradyrhizobium</taxon>
        <taxon>Bradyrhizobium barranii</taxon>
    </lineage>
</organism>
<protein>
    <submittedName>
        <fullName evidence="2">Uncharacterized protein</fullName>
    </submittedName>
</protein>
<name>A0A7Z0TQL6_9BRAD</name>
<accession>A0A7Z0TQL6</accession>
<sequence length="57" mass="5952">MSVSYLDVFLAFLGMTFGLPSVLPGLFFQPKAEPPRTSQAASTDAGPTATDDDVTAT</sequence>
<dbReference type="EMBL" id="JACBFH010000001">
    <property type="protein sequence ID" value="NYY94623.1"/>
    <property type="molecule type" value="Genomic_DNA"/>
</dbReference>
<dbReference type="AlphaFoldDB" id="A0A7Z0TQL6"/>
<dbReference type="Proteomes" id="UP000564836">
    <property type="component" value="Chromosome"/>
</dbReference>
<evidence type="ECO:0000313" key="2">
    <source>
        <dbReference type="EMBL" id="NYY94623.1"/>
    </source>
</evidence>
<feature type="region of interest" description="Disordered" evidence="1">
    <location>
        <begin position="28"/>
        <end position="57"/>
    </location>
</feature>
<dbReference type="RefSeq" id="WP_166341104.1">
    <property type="nucleotide sequence ID" value="NZ_CP088280.1"/>
</dbReference>
<evidence type="ECO:0000313" key="3">
    <source>
        <dbReference type="EMBL" id="UGX98543.1"/>
    </source>
</evidence>
<reference evidence="3 4" key="1">
    <citation type="journal article" date="2017" name="Syst. Appl. Microbiol.">
        <title>Soybeans inoculated with root zone soils of Canadian native legumes harbour diverse and novel Bradyrhizobium spp. that possess agricultural potential.</title>
        <authorList>
            <person name="Bromfield E.S.P."/>
            <person name="Cloutier S."/>
            <person name="Tambong J.T."/>
            <person name="Tran Thi T.V."/>
        </authorList>
    </citation>
    <scope>NUCLEOTIDE SEQUENCE [LARGE SCALE GENOMIC DNA]</scope>
    <source>
        <strain evidence="3 4">323S2</strain>
    </source>
</reference>
<evidence type="ECO:0000256" key="1">
    <source>
        <dbReference type="SAM" id="MobiDB-lite"/>
    </source>
</evidence>
<reference evidence="3 4" key="3">
    <citation type="journal article" date="2022" name="Int. J. Syst. Evol. Microbiol.">
        <title>Strains of Bradyrhizobium barranii sp. nov. associated with legumes native to Canada are symbionts of soybeans and belong to different subspecies (subsp. barranii subsp. nov. and subsp. apii subsp. nov.) and symbiovars (sv. glycinearum and sv. septentrionale).</title>
        <authorList>
            <person name="Bromfield E.S.P."/>
            <person name="Cloutier S."/>
            <person name="Wasai-Hara S."/>
            <person name="Minamisawa K."/>
        </authorList>
    </citation>
    <scope>NUCLEOTIDE SEQUENCE [LARGE SCALE GENOMIC DNA]</scope>
    <source>
        <strain evidence="3 4">323S2</strain>
    </source>
</reference>